<dbReference type="Pfam" id="PF09754">
    <property type="entry name" value="PAC2"/>
    <property type="match status" value="1"/>
</dbReference>
<name>A0A424Z2G4_9EURY</name>
<dbReference type="PANTHER" id="PTHR35610:SF7">
    <property type="entry name" value="3-ISOPROPYLMALATE DEHYDRATASE"/>
    <property type="match status" value="1"/>
</dbReference>
<dbReference type="SUPFAM" id="SSF159659">
    <property type="entry name" value="Cgl1923-like"/>
    <property type="match status" value="1"/>
</dbReference>
<dbReference type="InterPro" id="IPR038389">
    <property type="entry name" value="PSMG2_sf"/>
</dbReference>
<organism evidence="1 2">
    <name type="scientific">Methanosalsum natronophilum</name>
    <dbReference type="NCBI Taxonomy" id="768733"/>
    <lineage>
        <taxon>Archaea</taxon>
        <taxon>Methanobacteriati</taxon>
        <taxon>Methanobacteriota</taxon>
        <taxon>Stenosarchaea group</taxon>
        <taxon>Methanomicrobia</taxon>
        <taxon>Methanosarcinales</taxon>
        <taxon>Methanosarcinaceae</taxon>
        <taxon>Methanosalsum</taxon>
    </lineage>
</organism>
<reference evidence="1 2" key="1">
    <citation type="submission" date="2018-08" db="EMBL/GenBank/DDBJ databases">
        <title>The metabolism and importance of syntrophic acetate oxidation coupled to methane or sulfide production in haloalkaline environments.</title>
        <authorList>
            <person name="Timmers P.H.A."/>
            <person name="Vavourakis C.D."/>
            <person name="Sorokin D.Y."/>
            <person name="Sinninghe Damste J.S."/>
            <person name="Muyzer G."/>
            <person name="Stams A.J.M."/>
            <person name="Plugge C.M."/>
        </authorList>
    </citation>
    <scope>NUCLEOTIDE SEQUENCE [LARGE SCALE GENOMIC DNA]</scope>
    <source>
        <strain evidence="1">MSAO_Arc3</strain>
    </source>
</reference>
<sequence length="46" mass="5182">MYETEVIRLKEDIELKNPILIVGLPGVGHVGKLVAEHLIEELESEK</sequence>
<gene>
    <name evidence="1" type="ORF">D5R95_02900</name>
</gene>
<proteinExistence type="predicted"/>
<comment type="caution">
    <text evidence="1">The sequence shown here is derived from an EMBL/GenBank/DDBJ whole genome shotgun (WGS) entry which is preliminary data.</text>
</comment>
<feature type="non-terminal residue" evidence="1">
    <location>
        <position position="46"/>
    </location>
</feature>
<keyword evidence="1" id="KW-0647">Proteasome</keyword>
<evidence type="ECO:0000313" key="2">
    <source>
        <dbReference type="Proteomes" id="UP000284763"/>
    </source>
</evidence>
<dbReference type="GO" id="GO:0000502">
    <property type="term" value="C:proteasome complex"/>
    <property type="evidence" value="ECO:0007669"/>
    <property type="project" value="UniProtKB-KW"/>
</dbReference>
<protein>
    <submittedName>
        <fullName evidence="1">Proteasome assembly chaperone family protein</fullName>
    </submittedName>
</protein>
<dbReference type="InterPro" id="IPR019151">
    <property type="entry name" value="Proteasome_assmbl_chaperone_2"/>
</dbReference>
<accession>A0A424Z2G4</accession>
<dbReference type="AlphaFoldDB" id="A0A424Z2G4"/>
<evidence type="ECO:0000313" key="1">
    <source>
        <dbReference type="EMBL" id="RQD88377.1"/>
    </source>
</evidence>
<dbReference type="EMBL" id="QZAB01000198">
    <property type="protein sequence ID" value="RQD88377.1"/>
    <property type="molecule type" value="Genomic_DNA"/>
</dbReference>
<dbReference type="PANTHER" id="PTHR35610">
    <property type="entry name" value="3-ISOPROPYLMALATE DEHYDRATASE-RELATED"/>
    <property type="match status" value="1"/>
</dbReference>
<dbReference type="Gene3D" id="3.40.50.10900">
    <property type="entry name" value="PAC-like subunit"/>
    <property type="match status" value="1"/>
</dbReference>
<dbReference type="Proteomes" id="UP000284763">
    <property type="component" value="Unassembled WGS sequence"/>
</dbReference>